<comment type="caution">
    <text evidence="11">The sequence shown here is derived from an EMBL/GenBank/DDBJ whole genome shotgun (WGS) entry which is preliminary data.</text>
</comment>
<dbReference type="InterPro" id="IPR016177">
    <property type="entry name" value="DNA-bd_dom_sf"/>
</dbReference>
<feature type="domain" description="AP2/ERF" evidence="10">
    <location>
        <begin position="38"/>
        <end position="95"/>
    </location>
</feature>
<evidence type="ECO:0000313" key="12">
    <source>
        <dbReference type="Proteomes" id="UP000886520"/>
    </source>
</evidence>
<dbReference type="InterPro" id="IPR001471">
    <property type="entry name" value="AP2/ERF_dom"/>
</dbReference>
<keyword evidence="4" id="KW-0238">DNA-binding</keyword>
<feature type="region of interest" description="Disordered" evidence="9">
    <location>
        <begin position="340"/>
        <end position="364"/>
    </location>
</feature>
<dbReference type="PANTHER" id="PTHR31241">
    <property type="entry name" value="DEHYDRATION-RESPONSIVE ELEMENT-BINDING PROTEIN 2C"/>
    <property type="match status" value="1"/>
</dbReference>
<dbReference type="SUPFAM" id="SSF54171">
    <property type="entry name" value="DNA-binding domain"/>
    <property type="match status" value="1"/>
</dbReference>
<dbReference type="CDD" id="cd00018">
    <property type="entry name" value="AP2"/>
    <property type="match status" value="1"/>
</dbReference>
<dbReference type="PRINTS" id="PR00367">
    <property type="entry name" value="ETHRSPELEMNT"/>
</dbReference>
<dbReference type="InterPro" id="IPR036955">
    <property type="entry name" value="AP2/ERF_dom_sf"/>
</dbReference>
<accession>A0A9D4ZCE4</accession>
<dbReference type="Proteomes" id="UP000886520">
    <property type="component" value="Chromosome 14"/>
</dbReference>
<keyword evidence="3" id="KW-0346">Stress response</keyword>
<evidence type="ECO:0000256" key="6">
    <source>
        <dbReference type="ARBA" id="ARBA00023163"/>
    </source>
</evidence>
<evidence type="ECO:0000256" key="1">
    <source>
        <dbReference type="ARBA" id="ARBA00004123"/>
    </source>
</evidence>
<dbReference type="FunFam" id="3.30.730.10:FF:000001">
    <property type="entry name" value="Ethylene-responsive transcription factor 2"/>
    <property type="match status" value="1"/>
</dbReference>
<dbReference type="SMART" id="SM00380">
    <property type="entry name" value="AP2"/>
    <property type="match status" value="1"/>
</dbReference>
<dbReference type="Gene3D" id="3.30.730.10">
    <property type="entry name" value="AP2/ERF domain"/>
    <property type="match status" value="1"/>
</dbReference>
<name>A0A9D4ZCE4_ADICA</name>
<evidence type="ECO:0000256" key="4">
    <source>
        <dbReference type="ARBA" id="ARBA00023125"/>
    </source>
</evidence>
<dbReference type="GO" id="GO:0003677">
    <property type="term" value="F:DNA binding"/>
    <property type="evidence" value="ECO:0007669"/>
    <property type="project" value="UniProtKB-KW"/>
</dbReference>
<dbReference type="GO" id="GO:0003700">
    <property type="term" value="F:DNA-binding transcription factor activity"/>
    <property type="evidence" value="ECO:0007669"/>
    <property type="project" value="InterPro"/>
</dbReference>
<comment type="subcellular location">
    <subcellularLocation>
        <location evidence="1">Nucleus</location>
    </subcellularLocation>
</comment>
<dbReference type="PROSITE" id="PS51032">
    <property type="entry name" value="AP2_ERF"/>
    <property type="match status" value="1"/>
</dbReference>
<organism evidence="11 12">
    <name type="scientific">Adiantum capillus-veneris</name>
    <name type="common">Maidenhair fern</name>
    <dbReference type="NCBI Taxonomy" id="13818"/>
    <lineage>
        <taxon>Eukaryota</taxon>
        <taxon>Viridiplantae</taxon>
        <taxon>Streptophyta</taxon>
        <taxon>Embryophyta</taxon>
        <taxon>Tracheophyta</taxon>
        <taxon>Polypodiopsida</taxon>
        <taxon>Polypodiidae</taxon>
        <taxon>Polypodiales</taxon>
        <taxon>Pteridineae</taxon>
        <taxon>Pteridaceae</taxon>
        <taxon>Vittarioideae</taxon>
        <taxon>Adiantum</taxon>
    </lineage>
</organism>
<reference evidence="11" key="1">
    <citation type="submission" date="2021-01" db="EMBL/GenBank/DDBJ databases">
        <title>Adiantum capillus-veneris genome.</title>
        <authorList>
            <person name="Fang Y."/>
            <person name="Liao Q."/>
        </authorList>
    </citation>
    <scope>NUCLEOTIDE SEQUENCE</scope>
    <source>
        <strain evidence="11">H3</strain>
        <tissue evidence="11">Leaf</tissue>
    </source>
</reference>
<dbReference type="AlphaFoldDB" id="A0A9D4ZCE4"/>
<evidence type="ECO:0000256" key="3">
    <source>
        <dbReference type="ARBA" id="ARBA00023016"/>
    </source>
</evidence>
<dbReference type="PANTHER" id="PTHR31241:SF62">
    <property type="entry name" value="DEHYDRATION-RESPONSIVE ELEMENT-BINDING PROTEIN 2D"/>
    <property type="match status" value="1"/>
</dbReference>
<keyword evidence="7" id="KW-0539">Nucleus</keyword>
<keyword evidence="2" id="KW-0805">Transcription regulation</keyword>
<keyword evidence="5" id="KW-0010">Activator</keyword>
<protein>
    <recommendedName>
        <fullName evidence="10">AP2/ERF domain-containing protein</fullName>
    </recommendedName>
</protein>
<feature type="compositionally biased region" description="Gly residues" evidence="9">
    <location>
        <begin position="1"/>
        <end position="31"/>
    </location>
</feature>
<evidence type="ECO:0000256" key="8">
    <source>
        <dbReference type="ARBA" id="ARBA00024343"/>
    </source>
</evidence>
<dbReference type="GO" id="GO:0005634">
    <property type="term" value="C:nucleus"/>
    <property type="evidence" value="ECO:0007669"/>
    <property type="project" value="UniProtKB-SubCell"/>
</dbReference>
<evidence type="ECO:0000256" key="5">
    <source>
        <dbReference type="ARBA" id="ARBA00023159"/>
    </source>
</evidence>
<dbReference type="EMBL" id="JABFUD020000014">
    <property type="protein sequence ID" value="KAI5070343.1"/>
    <property type="molecule type" value="Genomic_DNA"/>
</dbReference>
<sequence length="532" mass="58473">MQVGSGRGGGKGWTWKKGSGGAGGGGRGKGGPDNARCEYRGVRQRTWGKWVAEIREPRKRTRLWLGSFATAHEAALAYDRAALHLYGPDAHLNLPASASSSASPSLLPPFLGTSSTSRLQGNLKHRYHSSSIITSEKVHTTQSEGSSIRSCSSIKGIQQYLNSSPSFVHCQQRHLSKDYNVATSSHSAWSSTNKKDGQIHYYNYWAITPFGINASSSFVHHPHTYSSLHPTKDPTAKIHRTLPHVIYKGINTEKMQIKESLLAATTDITSPSIVSSADNSVIQAYHMNQKLQQIHQFMLDSLQVNHDMKAPAKGPMGDNDHTLLGHDQHKATWEHDLQQASIRPTGNDKETDATSKQLLPSHDPNILNEDRLAKFQEGTSATSLSICRSTQTNSDDTNCIVDASRHSQNENGSEQATFAEILRNSPLHISDAFALHVGSSCMSCDMNMHGGRDAKDTRHCFLCEHQLPEECFASSSHLQLCMQTVGGDEGLMEASKITNSANLTYNPDLEVLILRGDVEALDDQMPLHIWDF</sequence>
<keyword evidence="12" id="KW-1185">Reference proteome</keyword>
<dbReference type="Pfam" id="PF00847">
    <property type="entry name" value="AP2"/>
    <property type="match status" value="1"/>
</dbReference>
<evidence type="ECO:0000259" key="10">
    <source>
        <dbReference type="PROSITE" id="PS51032"/>
    </source>
</evidence>
<feature type="region of interest" description="Disordered" evidence="9">
    <location>
        <begin position="1"/>
        <end position="36"/>
    </location>
</feature>
<dbReference type="OrthoDB" id="1979323at2759"/>
<comment type="similarity">
    <text evidence="8">Belongs to the AP2/ERF transcription factor family. ERF subfamily.</text>
</comment>
<proteinExistence type="inferred from homology"/>
<evidence type="ECO:0000256" key="9">
    <source>
        <dbReference type="SAM" id="MobiDB-lite"/>
    </source>
</evidence>
<evidence type="ECO:0000313" key="11">
    <source>
        <dbReference type="EMBL" id="KAI5070343.1"/>
    </source>
</evidence>
<evidence type="ECO:0000256" key="2">
    <source>
        <dbReference type="ARBA" id="ARBA00023015"/>
    </source>
</evidence>
<keyword evidence="6" id="KW-0804">Transcription</keyword>
<evidence type="ECO:0000256" key="7">
    <source>
        <dbReference type="ARBA" id="ARBA00023242"/>
    </source>
</evidence>
<gene>
    <name evidence="11" type="ORF">GOP47_0014686</name>
</gene>